<evidence type="ECO:0000313" key="7">
    <source>
        <dbReference type="Proteomes" id="UP000680750"/>
    </source>
</evidence>
<dbReference type="PRINTS" id="PR00039">
    <property type="entry name" value="HTHLYSR"/>
</dbReference>
<evidence type="ECO:0000256" key="4">
    <source>
        <dbReference type="ARBA" id="ARBA00023163"/>
    </source>
</evidence>
<keyword evidence="3" id="KW-0238">DNA-binding</keyword>
<dbReference type="PANTHER" id="PTHR30346">
    <property type="entry name" value="TRANSCRIPTIONAL DUAL REGULATOR HCAR-RELATED"/>
    <property type="match status" value="1"/>
</dbReference>
<proteinExistence type="inferred from homology"/>
<dbReference type="GO" id="GO:0003677">
    <property type="term" value="F:DNA binding"/>
    <property type="evidence" value="ECO:0007669"/>
    <property type="project" value="UniProtKB-KW"/>
</dbReference>
<dbReference type="InterPro" id="IPR000847">
    <property type="entry name" value="LysR_HTH_N"/>
</dbReference>
<accession>A0A810L3K3</accession>
<comment type="similarity">
    <text evidence="1">Belongs to the LysR transcriptional regulatory family.</text>
</comment>
<dbReference type="SUPFAM" id="SSF53850">
    <property type="entry name" value="Periplasmic binding protein-like II"/>
    <property type="match status" value="1"/>
</dbReference>
<dbReference type="KEGG" id="aser:Asera_35930"/>
<dbReference type="GO" id="GO:0032993">
    <property type="term" value="C:protein-DNA complex"/>
    <property type="evidence" value="ECO:0007669"/>
    <property type="project" value="TreeGrafter"/>
</dbReference>
<gene>
    <name evidence="6" type="ORF">Asera_35930</name>
</gene>
<dbReference type="OrthoDB" id="3286335at2"/>
<dbReference type="PANTHER" id="PTHR30346:SF29">
    <property type="entry name" value="LYSR SUBSTRATE-BINDING"/>
    <property type="match status" value="1"/>
</dbReference>
<dbReference type="RefSeq" id="WP_051802616.1">
    <property type="nucleotide sequence ID" value="NZ_AP023354.1"/>
</dbReference>
<protein>
    <submittedName>
        <fullName evidence="6">LysR family transcriptional regulator</fullName>
    </submittedName>
</protein>
<dbReference type="FunFam" id="1.10.10.10:FF:000001">
    <property type="entry name" value="LysR family transcriptional regulator"/>
    <property type="match status" value="1"/>
</dbReference>
<evidence type="ECO:0000313" key="6">
    <source>
        <dbReference type="EMBL" id="BCJ29485.1"/>
    </source>
</evidence>
<feature type="domain" description="HTH lysR-type" evidence="5">
    <location>
        <begin position="14"/>
        <end position="66"/>
    </location>
</feature>
<dbReference type="AlphaFoldDB" id="A0A810L3K3"/>
<evidence type="ECO:0000259" key="5">
    <source>
        <dbReference type="PROSITE" id="PS50931"/>
    </source>
</evidence>
<keyword evidence="2" id="KW-0805">Transcription regulation</keyword>
<dbReference type="Pfam" id="PF00126">
    <property type="entry name" value="HTH_1"/>
    <property type="match status" value="1"/>
</dbReference>
<evidence type="ECO:0000256" key="2">
    <source>
        <dbReference type="ARBA" id="ARBA00023015"/>
    </source>
</evidence>
<dbReference type="Gene3D" id="1.10.10.10">
    <property type="entry name" value="Winged helix-like DNA-binding domain superfamily/Winged helix DNA-binding domain"/>
    <property type="match status" value="1"/>
</dbReference>
<dbReference type="InterPro" id="IPR036388">
    <property type="entry name" value="WH-like_DNA-bd_sf"/>
</dbReference>
<dbReference type="InterPro" id="IPR005119">
    <property type="entry name" value="LysR_subst-bd"/>
</dbReference>
<organism evidence="6 7">
    <name type="scientific">Actinocatenispora sera</name>
    <dbReference type="NCBI Taxonomy" id="390989"/>
    <lineage>
        <taxon>Bacteria</taxon>
        <taxon>Bacillati</taxon>
        <taxon>Actinomycetota</taxon>
        <taxon>Actinomycetes</taxon>
        <taxon>Micromonosporales</taxon>
        <taxon>Micromonosporaceae</taxon>
        <taxon>Actinocatenispora</taxon>
    </lineage>
</organism>
<dbReference type="InterPro" id="IPR036390">
    <property type="entry name" value="WH_DNA-bd_sf"/>
</dbReference>
<evidence type="ECO:0000256" key="3">
    <source>
        <dbReference type="ARBA" id="ARBA00023125"/>
    </source>
</evidence>
<reference evidence="6" key="1">
    <citation type="submission" date="2020-08" db="EMBL/GenBank/DDBJ databases">
        <title>Whole genome shotgun sequence of Actinocatenispora sera NBRC 101916.</title>
        <authorList>
            <person name="Komaki H."/>
            <person name="Tamura T."/>
        </authorList>
    </citation>
    <scope>NUCLEOTIDE SEQUENCE</scope>
    <source>
        <strain evidence="6">NBRC 101916</strain>
    </source>
</reference>
<dbReference type="Pfam" id="PF03466">
    <property type="entry name" value="LysR_substrate"/>
    <property type="match status" value="1"/>
</dbReference>
<dbReference type="Proteomes" id="UP000680750">
    <property type="component" value="Chromosome"/>
</dbReference>
<dbReference type="SUPFAM" id="SSF46785">
    <property type="entry name" value="Winged helix' DNA-binding domain"/>
    <property type="match status" value="1"/>
</dbReference>
<sequence>MPVTHARPTSLAPWVAFVEACRAGSLSAVAEALGYTQSAVSRQIATLERDLGARLLAREPRGVRPTPAGAAVLPHARALVAEADRAARAAAAPAPAPHVSVGAVQSAAMALVPGALRRVPDPPSWSMLTDSTDRLIDRVAGGELDLAVVTDAPPGLPTRRDVLLRHLFADPMSVVVPDDHRLARRRRVSIADLADEYWIEDNAGSEALLHQLAARYDLTLRVDRSVGALMIKVALVAAGHGVALVPRSVGPALRGDVRLLALRDAPRRGVYVATRPGRDDLSRLVTALRARH</sequence>
<dbReference type="PROSITE" id="PS50931">
    <property type="entry name" value="HTH_LYSR"/>
    <property type="match status" value="1"/>
</dbReference>
<dbReference type="EMBL" id="AP023354">
    <property type="protein sequence ID" value="BCJ29485.1"/>
    <property type="molecule type" value="Genomic_DNA"/>
</dbReference>
<name>A0A810L3K3_9ACTN</name>
<keyword evidence="4" id="KW-0804">Transcription</keyword>
<dbReference type="GO" id="GO:0003700">
    <property type="term" value="F:DNA-binding transcription factor activity"/>
    <property type="evidence" value="ECO:0007669"/>
    <property type="project" value="InterPro"/>
</dbReference>
<keyword evidence="7" id="KW-1185">Reference proteome</keyword>
<dbReference type="Gene3D" id="3.40.190.10">
    <property type="entry name" value="Periplasmic binding protein-like II"/>
    <property type="match status" value="2"/>
</dbReference>
<evidence type="ECO:0000256" key="1">
    <source>
        <dbReference type="ARBA" id="ARBA00009437"/>
    </source>
</evidence>